<evidence type="ECO:0000256" key="1">
    <source>
        <dbReference type="SAM" id="MobiDB-lite"/>
    </source>
</evidence>
<dbReference type="EMBL" id="OX465084">
    <property type="protein sequence ID" value="CAI9299733.1"/>
    <property type="molecule type" value="Genomic_DNA"/>
</dbReference>
<feature type="compositionally biased region" description="Low complexity" evidence="1">
    <location>
        <begin position="79"/>
        <end position="90"/>
    </location>
</feature>
<feature type="region of interest" description="Disordered" evidence="1">
    <location>
        <begin position="64"/>
        <end position="90"/>
    </location>
</feature>
<reference evidence="2" key="1">
    <citation type="submission" date="2023-04" db="EMBL/GenBank/DDBJ databases">
        <authorList>
            <person name="Vijverberg K."/>
            <person name="Xiong W."/>
            <person name="Schranz E."/>
        </authorList>
    </citation>
    <scope>NUCLEOTIDE SEQUENCE</scope>
</reference>
<protein>
    <submittedName>
        <fullName evidence="2">Uncharacterized protein</fullName>
    </submittedName>
</protein>
<accession>A0AA35ZWN8</accession>
<gene>
    <name evidence="2" type="ORF">LSALG_LOCUS38424</name>
</gene>
<dbReference type="AlphaFoldDB" id="A0AA35ZWN8"/>
<proteinExistence type="predicted"/>
<keyword evidence="3" id="KW-1185">Reference proteome</keyword>
<organism evidence="2 3">
    <name type="scientific">Lactuca saligna</name>
    <name type="common">Willowleaf lettuce</name>
    <dbReference type="NCBI Taxonomy" id="75948"/>
    <lineage>
        <taxon>Eukaryota</taxon>
        <taxon>Viridiplantae</taxon>
        <taxon>Streptophyta</taxon>
        <taxon>Embryophyta</taxon>
        <taxon>Tracheophyta</taxon>
        <taxon>Spermatophyta</taxon>
        <taxon>Magnoliopsida</taxon>
        <taxon>eudicotyledons</taxon>
        <taxon>Gunneridae</taxon>
        <taxon>Pentapetalae</taxon>
        <taxon>asterids</taxon>
        <taxon>campanulids</taxon>
        <taxon>Asterales</taxon>
        <taxon>Asteraceae</taxon>
        <taxon>Cichorioideae</taxon>
        <taxon>Cichorieae</taxon>
        <taxon>Lactucinae</taxon>
        <taxon>Lactuca</taxon>
    </lineage>
</organism>
<dbReference type="SUPFAM" id="SSF52058">
    <property type="entry name" value="L domain-like"/>
    <property type="match status" value="1"/>
</dbReference>
<evidence type="ECO:0000313" key="3">
    <source>
        <dbReference type="Proteomes" id="UP001177003"/>
    </source>
</evidence>
<dbReference type="InterPro" id="IPR032675">
    <property type="entry name" value="LRR_dom_sf"/>
</dbReference>
<dbReference type="Gene3D" id="3.80.10.10">
    <property type="entry name" value="Ribonuclease Inhibitor"/>
    <property type="match status" value="1"/>
</dbReference>
<sequence length="208" mass="23386">MSFPDESIPSNSVLVLSSKFSNRSMSSPVKVRKIGVTFRLRSPTEIQFHFSSYDLKRIESRSLTGGGSGVDHTSRGQKSDSGTDGGSFSSKRQMDSRLVFYLDMSSLNRSEAHKVDMVLYMIPSLKMLSLLAYGLSDADLGRFLSSSRLFPNFKHLDLGFNSFKGPLLDFFQNMTSLEFLDLLGFDLTLIWNFTNLLNMIPSLKELHL</sequence>
<evidence type="ECO:0000313" key="2">
    <source>
        <dbReference type="EMBL" id="CAI9299733.1"/>
    </source>
</evidence>
<dbReference type="Proteomes" id="UP001177003">
    <property type="component" value="Chromosome 8"/>
</dbReference>
<name>A0AA35ZWN8_LACSI</name>